<reference evidence="1 2" key="1">
    <citation type="submission" date="2024-09" db="EMBL/GenBank/DDBJ databases">
        <authorList>
            <person name="Sun Q."/>
            <person name="Mori K."/>
        </authorList>
    </citation>
    <scope>NUCLEOTIDE SEQUENCE [LARGE SCALE GENOMIC DNA]</scope>
    <source>
        <strain evidence="1 2">JCM 1342</strain>
    </source>
</reference>
<evidence type="ECO:0000313" key="1">
    <source>
        <dbReference type="EMBL" id="MFB9645633.1"/>
    </source>
</evidence>
<name>A0ABV5SZ56_9MICO</name>
<comment type="caution">
    <text evidence="1">The sequence shown here is derived from an EMBL/GenBank/DDBJ whole genome shotgun (WGS) entry which is preliminary data.</text>
</comment>
<dbReference type="Proteomes" id="UP001589611">
    <property type="component" value="Unassembled WGS sequence"/>
</dbReference>
<keyword evidence="2" id="KW-1185">Reference proteome</keyword>
<dbReference type="EMBL" id="JBHMBE010000003">
    <property type="protein sequence ID" value="MFB9645633.1"/>
    <property type="molecule type" value="Genomic_DNA"/>
</dbReference>
<dbReference type="RefSeq" id="WP_344712056.1">
    <property type="nucleotide sequence ID" value="NZ_BAAAWH010000001.1"/>
</dbReference>
<accession>A0ABV5SZ56</accession>
<protein>
    <submittedName>
        <fullName evidence="1">Uncharacterized protein</fullName>
    </submittedName>
</protein>
<evidence type="ECO:0000313" key="2">
    <source>
        <dbReference type="Proteomes" id="UP001589611"/>
    </source>
</evidence>
<proteinExistence type="predicted"/>
<sequence>MTVDLSWQVRSLNDADIRMVSASVLSVAVALEELTSSVATVGLRNDSRAAIDIAWTGNPENAEGSTHLESAHKSIRTMCLAATDHMRAFVQGIRSRRTTVANWTLTRGALESLGGAHYLVGTRDAAQLLSRYVATILEETKFNKGQTFAYRYGDTVNVDEYRLGARSILEERGITLESGASPTSLARAVIEDAAPGSDAKARYSQLSAVAHGQAPGVHMFMPEETGMIALPRALAIDAAHMQIACAQLVGTELVNYFGPSRLATERWNEQRKRATATVLLHAREAGDQLPS</sequence>
<gene>
    <name evidence="1" type="ORF">ACFFPJ_07465</name>
</gene>
<organism evidence="1 2">
    <name type="scientific">Microbacterium terregens</name>
    <dbReference type="NCBI Taxonomy" id="69363"/>
    <lineage>
        <taxon>Bacteria</taxon>
        <taxon>Bacillati</taxon>
        <taxon>Actinomycetota</taxon>
        <taxon>Actinomycetes</taxon>
        <taxon>Micrococcales</taxon>
        <taxon>Microbacteriaceae</taxon>
        <taxon>Microbacterium</taxon>
    </lineage>
</organism>